<gene>
    <name evidence="14" type="ORF">F7731_06380</name>
</gene>
<dbReference type="RefSeq" id="WP_151533932.1">
    <property type="nucleotide sequence ID" value="NZ_WBOS01000002.1"/>
</dbReference>
<dbReference type="InterPro" id="IPR014017">
    <property type="entry name" value="DNA_helicase_UvrD-like_C"/>
</dbReference>
<sequence length="765" mass="87658">MKTAKLNNQIINIEKINRETYQSLYENGKKGILYCSDCGEKVRFYIGIEKEPHFYHINMQNKTCLDPIDIKGEKSEDVTLYKEQNGFRIPVSRTITALKEPEAPFKKAQAVKVTNPFTPPIHIQTNAQANYLHDLAQAGILLDSYQTQTVTHVEGSLLVLAGAGSGKTRVLTARTAYMICEHGIDPKSIMLVTFTAKAAAEMKKRLSAYPKMEQRKIQQIVSGTFHSLFYRILVFHSPEKWAANKLLSKSWQRDQLIKQAGRELNLDEKEFAYDLALQQIGFWKNSMLSPEMVRPESAWEEQVALLYNHYEQAKEKDELFDFDDMLLGCYELFKNEPAILSRYQNRFQYFLIDEFQDINKVQYELIKMMSAQTENVCAVGDDDQSIYAFRGSNPQYLLDFKIDFPQGDIVTLSNNYRSSHEIVSTANTVISQNKKRHLKKMEAQFTGEKPPVLFYPYDEEEEATAIVTDIHEKITTGFEPMDFAILFRTNTGSRAVFERLANSSLPFRIEQDAESFYDRFIIKSMLSFLQLSLNEDDQNAIKNILPALFVKQTVIQDLKAESILKDCSLLECLKYIKTGFAFQESKLKKVISVTRSLAGKSPVFAIEMIEKELGFQDFIKKRGGDGNKMEKGSDDLKDLKVAAKNFATIEELLNHADHMRAMNKEMKEWSKNNSNAITLSTIHRAKGLEYKVVYIIGAVDGSLPHDYALDAYRNGDFSSLEEERRLLYVAITRSMDFLYISVPGNRRGRQAYPSRFLSSIAKQTF</sequence>
<keyword evidence="15" id="KW-1185">Reference proteome</keyword>
<organism evidence="14 15">
    <name type="scientific">Cytobacillus depressus</name>
    <dbReference type="NCBI Taxonomy" id="1602942"/>
    <lineage>
        <taxon>Bacteria</taxon>
        <taxon>Bacillati</taxon>
        <taxon>Bacillota</taxon>
        <taxon>Bacilli</taxon>
        <taxon>Bacillales</taxon>
        <taxon>Bacillaceae</taxon>
        <taxon>Cytobacillus</taxon>
    </lineage>
</organism>
<dbReference type="GO" id="GO:0005524">
    <property type="term" value="F:ATP binding"/>
    <property type="evidence" value="ECO:0007669"/>
    <property type="project" value="UniProtKB-UniRule"/>
</dbReference>
<dbReference type="EMBL" id="WBOS01000002">
    <property type="protein sequence ID" value="KAB2337242.1"/>
    <property type="molecule type" value="Genomic_DNA"/>
</dbReference>
<evidence type="ECO:0000313" key="15">
    <source>
        <dbReference type="Proteomes" id="UP000481030"/>
    </source>
</evidence>
<dbReference type="CDD" id="cd17932">
    <property type="entry name" value="DEXQc_UvrD"/>
    <property type="match status" value="1"/>
</dbReference>
<accession>A0A6L3V734</accession>
<dbReference type="PROSITE" id="PS51217">
    <property type="entry name" value="UVRD_HELICASE_CTER"/>
    <property type="match status" value="1"/>
</dbReference>
<dbReference type="InterPro" id="IPR000212">
    <property type="entry name" value="DNA_helicase_UvrD/REP"/>
</dbReference>
<dbReference type="EC" id="5.6.2.4" evidence="9"/>
<evidence type="ECO:0000256" key="9">
    <source>
        <dbReference type="ARBA" id="ARBA00034808"/>
    </source>
</evidence>
<dbReference type="InterPro" id="IPR027417">
    <property type="entry name" value="P-loop_NTPase"/>
</dbReference>
<dbReference type="Pfam" id="PF13361">
    <property type="entry name" value="UvrD_C"/>
    <property type="match status" value="1"/>
</dbReference>
<evidence type="ECO:0000259" key="12">
    <source>
        <dbReference type="PROSITE" id="PS51198"/>
    </source>
</evidence>
<name>A0A6L3V734_9BACI</name>
<dbReference type="Pfam" id="PF00580">
    <property type="entry name" value="UvrD-helicase"/>
    <property type="match status" value="1"/>
</dbReference>
<evidence type="ECO:0000256" key="8">
    <source>
        <dbReference type="ARBA" id="ARBA00034617"/>
    </source>
</evidence>
<evidence type="ECO:0000256" key="10">
    <source>
        <dbReference type="ARBA" id="ARBA00048988"/>
    </source>
</evidence>
<evidence type="ECO:0000256" key="4">
    <source>
        <dbReference type="ARBA" id="ARBA00022806"/>
    </source>
</evidence>
<dbReference type="AlphaFoldDB" id="A0A6L3V734"/>
<dbReference type="GO" id="GO:0003677">
    <property type="term" value="F:DNA binding"/>
    <property type="evidence" value="ECO:0007669"/>
    <property type="project" value="UniProtKB-KW"/>
</dbReference>
<dbReference type="GO" id="GO:0016787">
    <property type="term" value="F:hydrolase activity"/>
    <property type="evidence" value="ECO:0007669"/>
    <property type="project" value="UniProtKB-UniRule"/>
</dbReference>
<dbReference type="CDD" id="cd18807">
    <property type="entry name" value="SF1_C_UvrD"/>
    <property type="match status" value="1"/>
</dbReference>
<keyword evidence="6" id="KW-0238">DNA-binding</keyword>
<evidence type="ECO:0000256" key="7">
    <source>
        <dbReference type="ARBA" id="ARBA00023235"/>
    </source>
</evidence>
<dbReference type="PROSITE" id="PS51198">
    <property type="entry name" value="UVRD_HELICASE_ATP_BIND"/>
    <property type="match status" value="1"/>
</dbReference>
<feature type="domain" description="UvrD-like helicase C-terminal" evidence="13">
    <location>
        <begin position="420"/>
        <end position="687"/>
    </location>
</feature>
<dbReference type="Gene3D" id="3.40.50.300">
    <property type="entry name" value="P-loop containing nucleotide triphosphate hydrolases"/>
    <property type="match status" value="2"/>
</dbReference>
<dbReference type="PANTHER" id="PTHR11070:SF2">
    <property type="entry name" value="ATP-DEPENDENT DNA HELICASE SRS2"/>
    <property type="match status" value="1"/>
</dbReference>
<dbReference type="GO" id="GO:0033202">
    <property type="term" value="C:DNA helicase complex"/>
    <property type="evidence" value="ECO:0007669"/>
    <property type="project" value="TreeGrafter"/>
</dbReference>
<keyword evidence="5 11" id="KW-0067">ATP-binding</keyword>
<dbReference type="InterPro" id="IPR014016">
    <property type="entry name" value="UvrD-like_ATP-bd"/>
</dbReference>
<dbReference type="Gene3D" id="1.10.486.10">
    <property type="entry name" value="PCRA, domain 4"/>
    <property type="match status" value="1"/>
</dbReference>
<keyword evidence="3 11" id="KW-0378">Hydrolase</keyword>
<keyword evidence="2 11" id="KW-0547">Nucleotide-binding</keyword>
<keyword evidence="7" id="KW-0413">Isomerase</keyword>
<reference evidence="14 15" key="1">
    <citation type="journal article" date="2016" name="Antonie Van Leeuwenhoek">
        <title>Bacillus depressus sp. nov., isolated from soil of a sunflower field.</title>
        <authorList>
            <person name="Wei X."/>
            <person name="Xin D."/>
            <person name="Xin Y."/>
            <person name="Zhang H."/>
            <person name="Wang T."/>
            <person name="Zhang J."/>
        </authorList>
    </citation>
    <scope>NUCLEOTIDE SEQUENCE [LARGE SCALE GENOMIC DNA]</scope>
    <source>
        <strain evidence="14 15">BZ1</strain>
    </source>
</reference>
<evidence type="ECO:0000256" key="5">
    <source>
        <dbReference type="ARBA" id="ARBA00022840"/>
    </source>
</evidence>
<feature type="binding site" evidence="11">
    <location>
        <begin position="161"/>
        <end position="168"/>
    </location>
    <ligand>
        <name>ATP</name>
        <dbReference type="ChEBI" id="CHEBI:30616"/>
    </ligand>
</feature>
<evidence type="ECO:0000313" key="14">
    <source>
        <dbReference type="EMBL" id="KAB2337242.1"/>
    </source>
</evidence>
<dbReference type="InterPro" id="IPR013986">
    <property type="entry name" value="DExx_box_DNA_helicase_dom_sf"/>
</dbReference>
<dbReference type="SUPFAM" id="SSF52540">
    <property type="entry name" value="P-loop containing nucleoside triphosphate hydrolases"/>
    <property type="match status" value="1"/>
</dbReference>
<evidence type="ECO:0000256" key="3">
    <source>
        <dbReference type="ARBA" id="ARBA00022801"/>
    </source>
</evidence>
<comment type="catalytic activity">
    <reaction evidence="8">
        <text>Couples ATP hydrolysis with the unwinding of duplex DNA by translocating in the 3'-5' direction.</text>
        <dbReference type="EC" id="5.6.2.4"/>
    </reaction>
</comment>
<evidence type="ECO:0000256" key="6">
    <source>
        <dbReference type="ARBA" id="ARBA00023125"/>
    </source>
</evidence>
<comment type="similarity">
    <text evidence="1">Belongs to the helicase family. UvrD subfamily.</text>
</comment>
<evidence type="ECO:0000256" key="1">
    <source>
        <dbReference type="ARBA" id="ARBA00009922"/>
    </source>
</evidence>
<comment type="catalytic activity">
    <reaction evidence="10">
        <text>ATP + H2O = ADP + phosphate + H(+)</text>
        <dbReference type="Rhea" id="RHEA:13065"/>
        <dbReference type="ChEBI" id="CHEBI:15377"/>
        <dbReference type="ChEBI" id="CHEBI:15378"/>
        <dbReference type="ChEBI" id="CHEBI:30616"/>
        <dbReference type="ChEBI" id="CHEBI:43474"/>
        <dbReference type="ChEBI" id="CHEBI:456216"/>
        <dbReference type="EC" id="5.6.2.4"/>
    </reaction>
</comment>
<proteinExistence type="inferred from homology"/>
<protein>
    <recommendedName>
        <fullName evidence="9">DNA 3'-5' helicase</fullName>
        <ecNumber evidence="9">5.6.2.4</ecNumber>
    </recommendedName>
</protein>
<evidence type="ECO:0000256" key="11">
    <source>
        <dbReference type="PROSITE-ProRule" id="PRU00560"/>
    </source>
</evidence>
<dbReference type="Gene3D" id="1.10.10.160">
    <property type="match status" value="1"/>
</dbReference>
<dbReference type="Proteomes" id="UP000481030">
    <property type="component" value="Unassembled WGS sequence"/>
</dbReference>
<dbReference type="GO" id="GO:0005829">
    <property type="term" value="C:cytosol"/>
    <property type="evidence" value="ECO:0007669"/>
    <property type="project" value="TreeGrafter"/>
</dbReference>
<dbReference type="GO" id="GO:0000725">
    <property type="term" value="P:recombinational repair"/>
    <property type="evidence" value="ECO:0007669"/>
    <property type="project" value="TreeGrafter"/>
</dbReference>
<evidence type="ECO:0000256" key="2">
    <source>
        <dbReference type="ARBA" id="ARBA00022741"/>
    </source>
</evidence>
<comment type="caution">
    <text evidence="14">The sequence shown here is derived from an EMBL/GenBank/DDBJ whole genome shotgun (WGS) entry which is preliminary data.</text>
</comment>
<dbReference type="OrthoDB" id="9810135at2"/>
<dbReference type="GO" id="GO:0043138">
    <property type="term" value="F:3'-5' DNA helicase activity"/>
    <property type="evidence" value="ECO:0007669"/>
    <property type="project" value="UniProtKB-EC"/>
</dbReference>
<keyword evidence="4 11" id="KW-0347">Helicase</keyword>
<evidence type="ECO:0000259" key="13">
    <source>
        <dbReference type="PROSITE" id="PS51217"/>
    </source>
</evidence>
<feature type="domain" description="UvrD-like helicase ATP-binding" evidence="12">
    <location>
        <begin position="140"/>
        <end position="419"/>
    </location>
</feature>
<dbReference type="PANTHER" id="PTHR11070">
    <property type="entry name" value="UVRD / RECB / PCRA DNA HELICASE FAMILY MEMBER"/>
    <property type="match status" value="1"/>
</dbReference>